<sequence>MARLRDAIAGALLAQRGGLFPFAPVFLGLGIGLYFTLRFEPSVWMLAASAAAGALLLVWHLRSVSGLAPLICAVAMVALGLALAGTRAHLVAGPVLDWRYYGPVTGRVVAIDRSASDARRITLDRVWLTDVPLSQTPRRVRLSLHATNAGVAPEPGQTVMTTAHLAPPGGAVEPGGFDFRRHAWFLRLGAVGYTRVPLVLWEKAGHNRPVFQTRMAISARVQATLPGDTGAFATAIITGDRSAIPQPVLQALRDTNLAHLLAISGLHMGLVSAFAFAVLRLGLLLTPVGLRWPVKKISAAGALAVAAVYLLLSGGNVATERAFVMVAVMLLAIMVDRRAFSLRAVALAALIVLLLRPEALIGPGFQMSFAATTALVAVFGAIRDSTQDLPRHRVLRGIASVVLSSAVAGAATAPFAMAHFNQIAQFGLLANLLTVPLMGLLVIPAAVVGVLLMPFGLEALGLKIMGIGLTWILHVAQSMADWTGAVRPIMTPGPAVLPMIALGALFVILWQGRLRMMGLIPLVLAAALWSKADRPEILVAENGQLVGVMTSHGRALSRARGAGFVASVWLENDGQGLSQPEAAALWNPTAPVRHIHGKRNAASYDGCSDGALVIASAPLPDRPQATNCVVLDADHLRGMGSLAVSRTETGTWQIEKARDRSGARLWNDAALRQAQ</sequence>
<feature type="transmembrane region" description="Helical" evidence="6">
    <location>
        <begin position="43"/>
        <end position="61"/>
    </location>
</feature>
<dbReference type="PANTHER" id="PTHR30619">
    <property type="entry name" value="DNA INTERNALIZATION/COMPETENCE PROTEIN COMEC/REC2"/>
    <property type="match status" value="1"/>
</dbReference>
<feature type="transmembrane region" description="Helical" evidence="6">
    <location>
        <begin position="460"/>
        <end position="477"/>
    </location>
</feature>
<dbReference type="OrthoDB" id="9790149at2"/>
<feature type="domain" description="ComEC/Rec2-related protein" evidence="7">
    <location>
        <begin position="236"/>
        <end position="512"/>
    </location>
</feature>
<dbReference type="AlphaFoldDB" id="A0A1X4NKM6"/>
<evidence type="ECO:0000256" key="2">
    <source>
        <dbReference type="ARBA" id="ARBA00022475"/>
    </source>
</evidence>
<feature type="transmembrane region" description="Helical" evidence="6">
    <location>
        <begin position="340"/>
        <end position="357"/>
    </location>
</feature>
<feature type="transmembrane region" description="Helical" evidence="6">
    <location>
        <begin position="260"/>
        <end position="285"/>
    </location>
</feature>
<feature type="transmembrane region" description="Helical" evidence="6">
    <location>
        <begin position="394"/>
        <end position="416"/>
    </location>
</feature>
<proteinExistence type="predicted"/>
<keyword evidence="3 6" id="KW-0812">Transmembrane</keyword>
<dbReference type="Proteomes" id="UP000193926">
    <property type="component" value="Unassembled WGS sequence"/>
</dbReference>
<keyword evidence="2" id="KW-1003">Cell membrane</keyword>
<feature type="transmembrane region" description="Helical" evidence="6">
    <location>
        <begin position="19"/>
        <end position="36"/>
    </location>
</feature>
<keyword evidence="4 6" id="KW-1133">Transmembrane helix</keyword>
<evidence type="ECO:0000256" key="6">
    <source>
        <dbReference type="SAM" id="Phobius"/>
    </source>
</evidence>
<keyword evidence="5 6" id="KW-0472">Membrane</keyword>
<feature type="domain" description="DUF4131" evidence="8">
    <location>
        <begin position="41"/>
        <end position="193"/>
    </location>
</feature>
<dbReference type="PANTHER" id="PTHR30619:SF1">
    <property type="entry name" value="RECOMBINATION PROTEIN 2"/>
    <property type="match status" value="1"/>
</dbReference>
<protein>
    <submittedName>
        <fullName evidence="9">Competence protein</fullName>
    </submittedName>
</protein>
<feature type="transmembrane region" description="Helical" evidence="6">
    <location>
        <begin position="428"/>
        <end position="453"/>
    </location>
</feature>
<evidence type="ECO:0000256" key="5">
    <source>
        <dbReference type="ARBA" id="ARBA00023136"/>
    </source>
</evidence>
<dbReference type="InterPro" id="IPR025405">
    <property type="entry name" value="DUF4131"/>
</dbReference>
<reference evidence="9 10" key="1">
    <citation type="submission" date="2014-03" db="EMBL/GenBank/DDBJ databases">
        <title>The draft genome sequence of Marivita geojedonensis KCTC 23882.</title>
        <authorList>
            <person name="Lai Q."/>
            <person name="Shao Z."/>
        </authorList>
    </citation>
    <scope>NUCLEOTIDE SEQUENCE [LARGE SCALE GENOMIC DNA]</scope>
    <source>
        <strain evidence="9 10">DPG-138</strain>
    </source>
</reference>
<dbReference type="EMBL" id="JFKC01000009">
    <property type="protein sequence ID" value="OSQ50784.1"/>
    <property type="molecule type" value="Genomic_DNA"/>
</dbReference>
<dbReference type="InterPro" id="IPR004477">
    <property type="entry name" value="ComEC_N"/>
</dbReference>
<evidence type="ECO:0000256" key="4">
    <source>
        <dbReference type="ARBA" id="ARBA00022989"/>
    </source>
</evidence>
<feature type="transmembrane region" description="Helical" evidence="6">
    <location>
        <begin position="67"/>
        <end position="84"/>
    </location>
</feature>
<organism evidence="9 10">
    <name type="scientific">Marivita geojedonensis</name>
    <dbReference type="NCBI Taxonomy" id="1123756"/>
    <lineage>
        <taxon>Bacteria</taxon>
        <taxon>Pseudomonadati</taxon>
        <taxon>Pseudomonadota</taxon>
        <taxon>Alphaproteobacteria</taxon>
        <taxon>Rhodobacterales</taxon>
        <taxon>Roseobacteraceae</taxon>
        <taxon>Marivita</taxon>
    </lineage>
</organism>
<name>A0A1X4NKM6_9RHOB</name>
<dbReference type="Pfam" id="PF13567">
    <property type="entry name" value="DUF4131"/>
    <property type="match status" value="1"/>
</dbReference>
<feature type="transmembrane region" description="Helical" evidence="6">
    <location>
        <begin position="489"/>
        <end position="510"/>
    </location>
</feature>
<evidence type="ECO:0000259" key="8">
    <source>
        <dbReference type="Pfam" id="PF13567"/>
    </source>
</evidence>
<evidence type="ECO:0000313" key="10">
    <source>
        <dbReference type="Proteomes" id="UP000193926"/>
    </source>
</evidence>
<feature type="transmembrane region" description="Helical" evidence="6">
    <location>
        <begin position="363"/>
        <end position="382"/>
    </location>
</feature>
<dbReference type="InterPro" id="IPR052159">
    <property type="entry name" value="Competence_DNA_uptake"/>
</dbReference>
<dbReference type="RefSeq" id="WP_085637381.1">
    <property type="nucleotide sequence ID" value="NZ_JFKC01000009.1"/>
</dbReference>
<dbReference type="NCBIfam" id="TIGR00360">
    <property type="entry name" value="ComEC_N-term"/>
    <property type="match status" value="1"/>
</dbReference>
<keyword evidence="10" id="KW-1185">Reference proteome</keyword>
<evidence type="ECO:0000259" key="7">
    <source>
        <dbReference type="Pfam" id="PF03772"/>
    </source>
</evidence>
<accession>A0A1X4NKM6</accession>
<dbReference type="STRING" id="1123756.MGEO_11255"/>
<evidence type="ECO:0000313" key="9">
    <source>
        <dbReference type="EMBL" id="OSQ50784.1"/>
    </source>
</evidence>
<feature type="transmembrane region" description="Helical" evidence="6">
    <location>
        <begin position="297"/>
        <end position="319"/>
    </location>
</feature>
<dbReference type="Pfam" id="PF03772">
    <property type="entry name" value="Competence"/>
    <property type="match status" value="1"/>
</dbReference>
<comment type="subcellular location">
    <subcellularLocation>
        <location evidence="1">Cell membrane</location>
        <topology evidence="1">Multi-pass membrane protein</topology>
    </subcellularLocation>
</comment>
<gene>
    <name evidence="9" type="ORF">MGEO_11255</name>
</gene>
<dbReference type="GO" id="GO:0005886">
    <property type="term" value="C:plasma membrane"/>
    <property type="evidence" value="ECO:0007669"/>
    <property type="project" value="UniProtKB-SubCell"/>
</dbReference>
<evidence type="ECO:0000256" key="3">
    <source>
        <dbReference type="ARBA" id="ARBA00022692"/>
    </source>
</evidence>
<comment type="caution">
    <text evidence="9">The sequence shown here is derived from an EMBL/GenBank/DDBJ whole genome shotgun (WGS) entry which is preliminary data.</text>
</comment>
<evidence type="ECO:0000256" key="1">
    <source>
        <dbReference type="ARBA" id="ARBA00004651"/>
    </source>
</evidence>